<gene>
    <name evidence="1" type="primary">RBFA</name>
    <name evidence="1" type="ORF">EVAR_21937_1</name>
</gene>
<dbReference type="Pfam" id="PF02033">
    <property type="entry name" value="RBFA"/>
    <property type="match status" value="1"/>
</dbReference>
<dbReference type="EMBL" id="BGZK01000843">
    <property type="protein sequence ID" value="GBP62565.1"/>
    <property type="molecule type" value="Genomic_DNA"/>
</dbReference>
<reference evidence="1 2" key="1">
    <citation type="journal article" date="2019" name="Commun. Biol.">
        <title>The bagworm genome reveals a unique fibroin gene that provides high tensile strength.</title>
        <authorList>
            <person name="Kono N."/>
            <person name="Nakamura H."/>
            <person name="Ohtoshi R."/>
            <person name="Tomita M."/>
            <person name="Numata K."/>
            <person name="Arakawa K."/>
        </authorList>
    </citation>
    <scope>NUCLEOTIDE SEQUENCE [LARGE SCALE GENOMIC DNA]</scope>
</reference>
<dbReference type="GO" id="GO:0006364">
    <property type="term" value="P:rRNA processing"/>
    <property type="evidence" value="ECO:0007669"/>
    <property type="project" value="InterPro"/>
</dbReference>
<dbReference type="InterPro" id="IPR015946">
    <property type="entry name" value="KH_dom-like_a/b"/>
</dbReference>
<dbReference type="PANTHER" id="PTHR14725">
    <property type="entry name" value="RIBOSOME-BINDING FACTOR A, MITOCHONDRIAL-RELATED"/>
    <property type="match status" value="1"/>
</dbReference>
<dbReference type="Gene3D" id="3.30.300.20">
    <property type="match status" value="1"/>
</dbReference>
<evidence type="ECO:0000313" key="1">
    <source>
        <dbReference type="EMBL" id="GBP62565.1"/>
    </source>
</evidence>
<comment type="caution">
    <text evidence="1">The sequence shown here is derived from an EMBL/GenBank/DDBJ whole genome shotgun (WGS) entry which is preliminary data.</text>
</comment>
<evidence type="ECO:0000313" key="2">
    <source>
        <dbReference type="Proteomes" id="UP000299102"/>
    </source>
</evidence>
<dbReference type="SUPFAM" id="SSF89919">
    <property type="entry name" value="Ribosome-binding factor A, RbfA"/>
    <property type="match status" value="1"/>
</dbReference>
<dbReference type="PANTHER" id="PTHR14725:SF0">
    <property type="entry name" value="RIBOSOME-BINDING FACTOR A, MITOCHONDRIAL-RELATED"/>
    <property type="match status" value="1"/>
</dbReference>
<organism evidence="1 2">
    <name type="scientific">Eumeta variegata</name>
    <name type="common">Bagworm moth</name>
    <name type="synonym">Eumeta japonica</name>
    <dbReference type="NCBI Taxonomy" id="151549"/>
    <lineage>
        <taxon>Eukaryota</taxon>
        <taxon>Metazoa</taxon>
        <taxon>Ecdysozoa</taxon>
        <taxon>Arthropoda</taxon>
        <taxon>Hexapoda</taxon>
        <taxon>Insecta</taxon>
        <taxon>Pterygota</taxon>
        <taxon>Neoptera</taxon>
        <taxon>Endopterygota</taxon>
        <taxon>Lepidoptera</taxon>
        <taxon>Glossata</taxon>
        <taxon>Ditrysia</taxon>
        <taxon>Tineoidea</taxon>
        <taxon>Psychidae</taxon>
        <taxon>Oiketicinae</taxon>
        <taxon>Eumeta</taxon>
    </lineage>
</organism>
<dbReference type="InterPro" id="IPR039212">
    <property type="entry name" value="RBFA_mitochondrial"/>
</dbReference>
<dbReference type="STRING" id="151549.A0A4C1XK32"/>
<dbReference type="InterPro" id="IPR000238">
    <property type="entry name" value="RbfA"/>
</dbReference>
<proteinExistence type="predicted"/>
<accession>A0A4C1XK32</accession>
<dbReference type="OrthoDB" id="418445at2759"/>
<dbReference type="Proteomes" id="UP000299102">
    <property type="component" value="Unassembled WGS sequence"/>
</dbReference>
<sequence length="353" mass="40647">MLNPKAKRTWYQSQNLMPTVKSLSKPNNEPGKRSLRRVVVLNKLFMKHITDLLSTGSLSLEILNRGIEISKVQMMPNFQILNVYWVCKGTAEDIEIEALLNRVSGTLRHELSTLRLMGEVPHIGFIKDKLASDVVELDKRLAIADFGEDYTPTKISHVLKSEFVTSTKLSPEIKAKIKRLEESDVSTDDPIPELTNTIYGLDHDKITKRLLIARKMKHDAWDRVQEPDNVITYKAPVMRNMSIDANIDQDKQLAEFLHKRKILQDRLHKEIYSKQPEMEVYKEFQEETEDLDTEDYFDEDEYDVGLDFKHVTWIQCGISWRFLTTVANRGPGIMDVVTLSLSPRCGADGLTRQ</sequence>
<dbReference type="InterPro" id="IPR023799">
    <property type="entry name" value="RbfA_dom_sf"/>
</dbReference>
<dbReference type="AlphaFoldDB" id="A0A4C1XK32"/>
<protein>
    <submittedName>
        <fullName evidence="1">Ribosome-binding factor A, mitochondrial</fullName>
    </submittedName>
</protein>
<name>A0A4C1XK32_EUMVA</name>
<keyword evidence="2" id="KW-1185">Reference proteome</keyword>